<evidence type="ECO:0000256" key="7">
    <source>
        <dbReference type="ARBA" id="ARBA00023136"/>
    </source>
</evidence>
<keyword evidence="5 11" id="KW-0812">Transmembrane</keyword>
<comment type="subcellular location">
    <subcellularLocation>
        <location evidence="1">Cell membrane</location>
        <topology evidence="1">Multi-pass membrane protein</topology>
    </subcellularLocation>
</comment>
<feature type="domain" description="HAMP" evidence="13">
    <location>
        <begin position="452"/>
        <end position="506"/>
    </location>
</feature>
<dbReference type="PROSITE" id="PS50111">
    <property type="entry name" value="CHEMOTAXIS_TRANSDUC_2"/>
    <property type="match status" value="1"/>
</dbReference>
<evidence type="ECO:0000259" key="13">
    <source>
        <dbReference type="PROSITE" id="PS50885"/>
    </source>
</evidence>
<comment type="similarity">
    <text evidence="9">Belongs to the methyl-accepting chemotaxis (MCP) protein family.</text>
</comment>
<dbReference type="Gene3D" id="3.30.450.20">
    <property type="entry name" value="PAS domain"/>
    <property type="match status" value="1"/>
</dbReference>
<evidence type="ECO:0000259" key="12">
    <source>
        <dbReference type="PROSITE" id="PS50111"/>
    </source>
</evidence>
<keyword evidence="3" id="KW-0488">Methylation</keyword>
<feature type="domain" description="Methyl-accepting transducer" evidence="12">
    <location>
        <begin position="511"/>
        <end position="747"/>
    </location>
</feature>
<keyword evidence="15" id="KW-1185">Reference proteome</keyword>
<evidence type="ECO:0000256" key="5">
    <source>
        <dbReference type="ARBA" id="ARBA00022692"/>
    </source>
</evidence>
<evidence type="ECO:0000256" key="8">
    <source>
        <dbReference type="ARBA" id="ARBA00023224"/>
    </source>
</evidence>
<evidence type="ECO:0000313" key="14">
    <source>
        <dbReference type="EMBL" id="GAA4942434.1"/>
    </source>
</evidence>
<dbReference type="Pfam" id="PF00672">
    <property type="entry name" value="HAMP"/>
    <property type="match status" value="1"/>
</dbReference>
<dbReference type="PROSITE" id="PS50885">
    <property type="entry name" value="HAMP"/>
    <property type="match status" value="1"/>
</dbReference>
<dbReference type="Gene3D" id="1.10.287.950">
    <property type="entry name" value="Methyl-accepting chemotaxis protein"/>
    <property type="match status" value="1"/>
</dbReference>
<reference evidence="15" key="1">
    <citation type="journal article" date="2019" name="Int. J. Syst. Evol. Microbiol.">
        <title>The Global Catalogue of Microorganisms (GCM) 10K type strain sequencing project: providing services to taxonomists for standard genome sequencing and annotation.</title>
        <authorList>
            <consortium name="The Broad Institute Genomics Platform"/>
            <consortium name="The Broad Institute Genome Sequencing Center for Infectious Disease"/>
            <person name="Wu L."/>
            <person name="Ma J."/>
        </authorList>
    </citation>
    <scope>NUCLEOTIDE SEQUENCE [LARGE SCALE GENOMIC DNA]</scope>
    <source>
        <strain evidence="15">JCM 19134</strain>
    </source>
</reference>
<dbReference type="PANTHER" id="PTHR32089">
    <property type="entry name" value="METHYL-ACCEPTING CHEMOTAXIS PROTEIN MCPB"/>
    <property type="match status" value="1"/>
</dbReference>
<keyword evidence="4" id="KW-0145">Chemotaxis</keyword>
<evidence type="ECO:0000256" key="1">
    <source>
        <dbReference type="ARBA" id="ARBA00004651"/>
    </source>
</evidence>
<evidence type="ECO:0000256" key="4">
    <source>
        <dbReference type="ARBA" id="ARBA00022500"/>
    </source>
</evidence>
<evidence type="ECO:0000256" key="9">
    <source>
        <dbReference type="ARBA" id="ARBA00029447"/>
    </source>
</evidence>
<evidence type="ECO:0000256" key="2">
    <source>
        <dbReference type="ARBA" id="ARBA00022475"/>
    </source>
</evidence>
<dbReference type="GO" id="GO:0006935">
    <property type="term" value="P:chemotaxis"/>
    <property type="evidence" value="ECO:0007669"/>
    <property type="project" value="UniProtKB-KW"/>
</dbReference>
<sequence length="801" mass="87742">MWEPEMTFTIKAKLVILCIFLVSVTCLTISVGISSSAISKAGHSLNESAEKRLIAVRNATSARIEDYFKTIEDQIVTYSSDLMVVEALSAFTPAFVQATENASEAEISAKRSALLPYYRDEYDAKFRRLNDNRSSSPGYLAEAIHSPAVLMQHTYITQNPAGLGEKDSLSAANTGTIYDYHHDRYHPVIRQFLQTFGYYDIFLVDANSGSVVYSVFKELDYATSLKTGPYADSGLGQAFKMALTANQADQTFITDFAPYVPSYNSPASFISSPIMVEGKITGVLIFQMPIDRINNIMTHNHQWQANGLGQSGETYLVGADGYMRSDGRFLLEDKPGFLQLMSSLEMPAENIKQMADKDTTIGLLRVSTEGTQQALAGTEGYDIFTDYRGVSVLSAFKPLNINGLNWVLMSEIDESEAFSNIQKLQANIISRSMIITCLAIFCGGILAWAIASVLTRPIREMTKLVAELASGEGDLTQRIPLKGNNELSALGHEFNTFIGNLDKTFSDLLSSIVRLVPISEDQKEVISNLASSVEEQRAHTGDINSSLQETHHSSEQVAVQLAEIHQATTTGNEVVDTSREVVSNAAVAIDLLSVNMEQSVADIQALRADSERIVSVVDVINGIAEQTNLLALNAAIEAARAGEAGRGFAVVADEVRTLAFKTRQSTEEVSDMVAAIQKGTKTVVDSMEQGRANAVNSSGKMQNATQQLGSITSAMQNVSDRVQGISEAIANQGKNFERVNQEYELLNNCFSRSILIQEDAEVVCTDITKLGDKLSDMVRQFKVSEQTISTQRREKMRRQGE</sequence>
<dbReference type="PRINTS" id="PR00260">
    <property type="entry name" value="CHEMTRNSDUCR"/>
</dbReference>
<dbReference type="GO" id="GO:0004888">
    <property type="term" value="F:transmembrane signaling receptor activity"/>
    <property type="evidence" value="ECO:0007669"/>
    <property type="project" value="InterPro"/>
</dbReference>
<dbReference type="GO" id="GO:0005886">
    <property type="term" value="C:plasma membrane"/>
    <property type="evidence" value="ECO:0007669"/>
    <property type="project" value="UniProtKB-SubCell"/>
</dbReference>
<keyword evidence="7 11" id="KW-0472">Membrane</keyword>
<dbReference type="AlphaFoldDB" id="A0AAV3U1S3"/>
<dbReference type="CDD" id="cd06225">
    <property type="entry name" value="HAMP"/>
    <property type="match status" value="1"/>
</dbReference>
<dbReference type="GO" id="GO:0007165">
    <property type="term" value="P:signal transduction"/>
    <property type="evidence" value="ECO:0007669"/>
    <property type="project" value="UniProtKB-KW"/>
</dbReference>
<dbReference type="EMBL" id="BAABLX010000016">
    <property type="protein sequence ID" value="GAA4942434.1"/>
    <property type="molecule type" value="Genomic_DNA"/>
</dbReference>
<feature type="transmembrane region" description="Helical" evidence="11">
    <location>
        <begin position="433"/>
        <end position="454"/>
    </location>
</feature>
<dbReference type="InterPro" id="IPR003660">
    <property type="entry name" value="HAMP_dom"/>
</dbReference>
<dbReference type="InterPro" id="IPR004090">
    <property type="entry name" value="Chemotax_Me-accpt_rcpt"/>
</dbReference>
<keyword evidence="8 10" id="KW-0807">Transducer</keyword>
<dbReference type="SMART" id="SM00283">
    <property type="entry name" value="MA"/>
    <property type="match status" value="1"/>
</dbReference>
<evidence type="ECO:0000256" key="11">
    <source>
        <dbReference type="SAM" id="Phobius"/>
    </source>
</evidence>
<gene>
    <name evidence="14" type="ORF">GCM10025791_21170</name>
</gene>
<keyword evidence="2" id="KW-1003">Cell membrane</keyword>
<organism evidence="14 15">
    <name type="scientific">Halioxenophilus aromaticivorans</name>
    <dbReference type="NCBI Taxonomy" id="1306992"/>
    <lineage>
        <taxon>Bacteria</taxon>
        <taxon>Pseudomonadati</taxon>
        <taxon>Pseudomonadota</taxon>
        <taxon>Gammaproteobacteria</taxon>
        <taxon>Alteromonadales</taxon>
        <taxon>Alteromonadaceae</taxon>
        <taxon>Halioxenophilus</taxon>
    </lineage>
</organism>
<proteinExistence type="inferred from homology"/>
<evidence type="ECO:0000256" key="3">
    <source>
        <dbReference type="ARBA" id="ARBA00022481"/>
    </source>
</evidence>
<dbReference type="SMART" id="SM00304">
    <property type="entry name" value="HAMP"/>
    <property type="match status" value="1"/>
</dbReference>
<accession>A0AAV3U1S3</accession>
<protein>
    <submittedName>
        <fullName evidence="14">Methyl-accepting chemotaxis protein</fullName>
    </submittedName>
</protein>
<dbReference type="Proteomes" id="UP001409585">
    <property type="component" value="Unassembled WGS sequence"/>
</dbReference>
<comment type="caution">
    <text evidence="14">The sequence shown here is derived from an EMBL/GenBank/DDBJ whole genome shotgun (WGS) entry which is preliminary data.</text>
</comment>
<dbReference type="CDD" id="cd11386">
    <property type="entry name" value="MCP_signal"/>
    <property type="match status" value="1"/>
</dbReference>
<keyword evidence="6 11" id="KW-1133">Transmembrane helix</keyword>
<name>A0AAV3U1S3_9ALTE</name>
<evidence type="ECO:0000256" key="10">
    <source>
        <dbReference type="PROSITE-ProRule" id="PRU00284"/>
    </source>
</evidence>
<dbReference type="InterPro" id="IPR004089">
    <property type="entry name" value="MCPsignal_dom"/>
</dbReference>
<dbReference type="FunFam" id="1.10.287.950:FF:000001">
    <property type="entry name" value="Methyl-accepting chemotaxis sensory transducer"/>
    <property type="match status" value="1"/>
</dbReference>
<evidence type="ECO:0000256" key="6">
    <source>
        <dbReference type="ARBA" id="ARBA00022989"/>
    </source>
</evidence>
<dbReference type="Pfam" id="PF00015">
    <property type="entry name" value="MCPsignal"/>
    <property type="match status" value="1"/>
</dbReference>
<dbReference type="PANTHER" id="PTHR32089:SF39">
    <property type="entry name" value="METHYL-ACCEPTING CHEMOTAXIS PROTEIN HLYB"/>
    <property type="match status" value="1"/>
</dbReference>
<dbReference type="SUPFAM" id="SSF58104">
    <property type="entry name" value="Methyl-accepting chemotaxis protein (MCP) signaling domain"/>
    <property type="match status" value="1"/>
</dbReference>
<evidence type="ECO:0000313" key="15">
    <source>
        <dbReference type="Proteomes" id="UP001409585"/>
    </source>
</evidence>